<feature type="region of interest" description="Disordered" evidence="1">
    <location>
        <begin position="1"/>
        <end position="35"/>
    </location>
</feature>
<feature type="compositionally biased region" description="Polar residues" evidence="1">
    <location>
        <begin position="1"/>
        <end position="14"/>
    </location>
</feature>
<dbReference type="AlphaFoldDB" id="A0A1W5CWJ0"/>
<evidence type="ECO:0000256" key="1">
    <source>
        <dbReference type="SAM" id="MobiDB-lite"/>
    </source>
</evidence>
<accession>A0A1W5CWJ0</accession>
<reference evidence="3" key="1">
    <citation type="submission" date="2017-03" db="EMBL/GenBank/DDBJ databases">
        <authorList>
            <person name="Sharma R."/>
            <person name="Thines M."/>
        </authorList>
    </citation>
    <scope>NUCLEOTIDE SEQUENCE [LARGE SCALE GENOMIC DNA]</scope>
</reference>
<sequence>MAYSVPPQTESQTIDGYEKDPWQPNGGLEGRVFNSRCPPPVTRETIIVSVLGPSDRGNNASPDTDGWLVSDFFLFHHLFRDTALEQHWLACVSPATLISKYGQYTHGDPHSEDRRTVLDSTFEGQLNDVEVFREFMLGERFLAYVPDASKRVKDTNNPILVLIFGHGDPMNGSILIGSDVENHTHLLKREMFHSAVVRHNKQPHITVVAVSCYAGHWAEYISLNTTVTGGSEADHEILSWPLSASVARYCGSRYATDIAQTLIRTELEGRELQEQEIQESPTYAAFCQAIHDILVNEIDVRADGNRCAFSAKDDLWDMAFEARSSFPMTYFQEKWQSLKVVPKGDYSSAGASSNTVVQAGSIRMSDTLTLPTAAARSALRNMAQKYFNSFPGDSSAATQHRVWVLCVDIVSNKDLPDSDLEFLSAALQFRLVKVVGMATLYKNHLGISFPDCDKCDISPYLARYRNDDKLRAKFSQIITMVLQKPLFEHNPWEGHYYDKGTKYLAIALFESNKSKDDVIACVKELARLKDERSNLQQTIRHVIQPAGERTYHEKLRTFAKSSGRALRSLSPSKHPRKPVTSGSFKPQG</sequence>
<organism evidence="2 3">
    <name type="scientific">Lasallia pustulata</name>
    <dbReference type="NCBI Taxonomy" id="136370"/>
    <lineage>
        <taxon>Eukaryota</taxon>
        <taxon>Fungi</taxon>
        <taxon>Dikarya</taxon>
        <taxon>Ascomycota</taxon>
        <taxon>Pezizomycotina</taxon>
        <taxon>Lecanoromycetes</taxon>
        <taxon>OSLEUM clade</taxon>
        <taxon>Umbilicariomycetidae</taxon>
        <taxon>Umbilicariales</taxon>
        <taxon>Umbilicariaceae</taxon>
        <taxon>Lasallia</taxon>
    </lineage>
</organism>
<dbReference type="EMBL" id="FWEW01000580">
    <property type="protein sequence ID" value="SLM35196.1"/>
    <property type="molecule type" value="Genomic_DNA"/>
</dbReference>
<name>A0A1W5CWJ0_9LECA</name>
<keyword evidence="3" id="KW-1185">Reference proteome</keyword>
<evidence type="ECO:0000313" key="3">
    <source>
        <dbReference type="Proteomes" id="UP000192927"/>
    </source>
</evidence>
<evidence type="ECO:0000313" key="2">
    <source>
        <dbReference type="EMBL" id="SLM35196.1"/>
    </source>
</evidence>
<evidence type="ECO:0008006" key="4">
    <source>
        <dbReference type="Google" id="ProtNLM"/>
    </source>
</evidence>
<proteinExistence type="predicted"/>
<feature type="region of interest" description="Disordered" evidence="1">
    <location>
        <begin position="563"/>
        <end position="588"/>
    </location>
</feature>
<protein>
    <recommendedName>
        <fullName evidence="4">Peptidase C13, legumain</fullName>
    </recommendedName>
</protein>
<dbReference type="Proteomes" id="UP000192927">
    <property type="component" value="Unassembled WGS sequence"/>
</dbReference>